<dbReference type="Proteomes" id="UP000593562">
    <property type="component" value="Unassembled WGS sequence"/>
</dbReference>
<dbReference type="PIRSF" id="PIRSF017811">
    <property type="entry name" value="CDK_inhib_pln"/>
    <property type="match status" value="1"/>
</dbReference>
<evidence type="ECO:0000256" key="4">
    <source>
        <dbReference type="ARBA" id="ARBA00023306"/>
    </source>
</evidence>
<dbReference type="FunCoup" id="A0A7J7CPU5">
    <property type="interactions" value="22"/>
</dbReference>
<feature type="region of interest" description="Disordered" evidence="5">
    <location>
        <begin position="88"/>
        <end position="188"/>
    </location>
</feature>
<dbReference type="InterPro" id="IPR044898">
    <property type="entry name" value="CDI_dom_sf"/>
</dbReference>
<evidence type="ECO:0000313" key="7">
    <source>
        <dbReference type="EMBL" id="KAF5736133.1"/>
    </source>
</evidence>
<accession>A0A7J7CPU5</accession>
<evidence type="ECO:0000313" key="8">
    <source>
        <dbReference type="Proteomes" id="UP000593562"/>
    </source>
</evidence>
<dbReference type="Pfam" id="PF02234">
    <property type="entry name" value="CDI"/>
    <property type="match status" value="1"/>
</dbReference>
<evidence type="ECO:0000256" key="2">
    <source>
        <dbReference type="ARBA" id="ARBA00010274"/>
    </source>
</evidence>
<dbReference type="PANTHER" id="PTHR46776">
    <property type="entry name" value="CYCLIN-DEPENDENT KINASE INHIBITOR 4-RELATED"/>
    <property type="match status" value="1"/>
</dbReference>
<evidence type="ECO:0000256" key="5">
    <source>
        <dbReference type="SAM" id="MobiDB-lite"/>
    </source>
</evidence>
<dbReference type="InterPro" id="IPR044275">
    <property type="entry name" value="KRP"/>
</dbReference>
<dbReference type="GO" id="GO:0005654">
    <property type="term" value="C:nucleoplasm"/>
    <property type="evidence" value="ECO:0007669"/>
    <property type="project" value="UniProtKB-SubCell"/>
</dbReference>
<feature type="compositionally biased region" description="Basic and acidic residues" evidence="5">
    <location>
        <begin position="163"/>
        <end position="177"/>
    </location>
</feature>
<feature type="compositionally biased region" description="Low complexity" evidence="5">
    <location>
        <begin position="94"/>
        <end position="111"/>
    </location>
</feature>
<dbReference type="AlphaFoldDB" id="A0A7J7CPU5"/>
<keyword evidence="8" id="KW-1185">Reference proteome</keyword>
<organism evidence="7 8">
    <name type="scientific">Tripterygium wilfordii</name>
    <name type="common">Thunder God vine</name>
    <dbReference type="NCBI Taxonomy" id="458696"/>
    <lineage>
        <taxon>Eukaryota</taxon>
        <taxon>Viridiplantae</taxon>
        <taxon>Streptophyta</taxon>
        <taxon>Embryophyta</taxon>
        <taxon>Tracheophyta</taxon>
        <taxon>Spermatophyta</taxon>
        <taxon>Magnoliopsida</taxon>
        <taxon>eudicotyledons</taxon>
        <taxon>Gunneridae</taxon>
        <taxon>Pentapetalae</taxon>
        <taxon>rosids</taxon>
        <taxon>fabids</taxon>
        <taxon>Celastrales</taxon>
        <taxon>Celastraceae</taxon>
        <taxon>Tripterygium</taxon>
    </lineage>
</organism>
<comment type="similarity">
    <text evidence="2">Belongs to the CDI family. ICK/KRP subfamily.</text>
</comment>
<dbReference type="InParanoid" id="A0A7J7CPU5"/>
<evidence type="ECO:0000256" key="1">
    <source>
        <dbReference type="ARBA" id="ARBA00004642"/>
    </source>
</evidence>
<dbReference type="Gene3D" id="4.10.365.10">
    <property type="entry name" value="p27"/>
    <property type="match status" value="1"/>
</dbReference>
<keyword evidence="4" id="KW-0131">Cell cycle</keyword>
<dbReference type="GO" id="GO:0004861">
    <property type="term" value="F:cyclin-dependent protein serine/threonine kinase inhibitor activity"/>
    <property type="evidence" value="ECO:0007669"/>
    <property type="project" value="InterPro"/>
</dbReference>
<dbReference type="InterPro" id="IPR003175">
    <property type="entry name" value="CDI_dom"/>
</dbReference>
<name>A0A7J7CPU5_TRIWF</name>
<dbReference type="EMBL" id="JAAARO010000014">
    <property type="protein sequence ID" value="KAF5736133.1"/>
    <property type="molecule type" value="Genomic_DNA"/>
</dbReference>
<gene>
    <name evidence="7" type="ORF">HS088_TW14G00268</name>
</gene>
<feature type="domain" description="Cyclin-dependent kinase inhibitor" evidence="6">
    <location>
        <begin position="182"/>
        <end position="227"/>
    </location>
</feature>
<comment type="caution">
    <text evidence="7">The sequence shown here is derived from an EMBL/GenBank/DDBJ whole genome shotgun (WGS) entry which is preliminary data.</text>
</comment>
<sequence>MVRKCWGITEISVMEVAQVGVRTRAQALAMAAATSSASNKRRKANDGEIQISTSYFQLGSTTSEGLVIKPENSASSAPERNSSIPAVADVRCGSPSSDHTSVSCCSSNGSSKRFKSVDPEDERSEVEISTTYYSCAESRETTPTPTSELQEESGDLDSTAKPYEADSRPRSAVEKKPSRARKMPPESELEEFFAEAEKKLKQEFTEKYNFDVEKEEPLVGRYEWVRVDK</sequence>
<evidence type="ECO:0000259" key="6">
    <source>
        <dbReference type="Pfam" id="PF02234"/>
    </source>
</evidence>
<reference evidence="7 8" key="1">
    <citation type="journal article" date="2020" name="Nat. Commun.">
        <title>Genome of Tripterygium wilfordii and identification of cytochrome P450 involved in triptolide biosynthesis.</title>
        <authorList>
            <person name="Tu L."/>
            <person name="Su P."/>
            <person name="Zhang Z."/>
            <person name="Gao L."/>
            <person name="Wang J."/>
            <person name="Hu T."/>
            <person name="Zhou J."/>
            <person name="Zhang Y."/>
            <person name="Zhao Y."/>
            <person name="Liu Y."/>
            <person name="Song Y."/>
            <person name="Tong Y."/>
            <person name="Lu Y."/>
            <person name="Yang J."/>
            <person name="Xu C."/>
            <person name="Jia M."/>
            <person name="Peters R.J."/>
            <person name="Huang L."/>
            <person name="Gao W."/>
        </authorList>
    </citation>
    <scope>NUCLEOTIDE SEQUENCE [LARGE SCALE GENOMIC DNA]</scope>
    <source>
        <strain evidence="8">cv. XIE 37</strain>
        <tissue evidence="7">Leaf</tissue>
    </source>
</reference>
<keyword evidence="3" id="KW-0649">Protein kinase inhibitor</keyword>
<protein>
    <submittedName>
        <fullName evidence="7">Cyclin-dependent kinase inhibitor 7-like isoform X2</fullName>
    </submittedName>
</protein>
<comment type="subcellular location">
    <subcellularLocation>
        <location evidence="1">Nucleus</location>
        <location evidence="1">Nucleoplasm</location>
    </subcellularLocation>
</comment>
<proteinExistence type="inferred from homology"/>
<dbReference type="OrthoDB" id="6373236at2759"/>
<evidence type="ECO:0000256" key="3">
    <source>
        <dbReference type="ARBA" id="ARBA00023013"/>
    </source>
</evidence>
<dbReference type="GO" id="GO:0051726">
    <property type="term" value="P:regulation of cell cycle"/>
    <property type="evidence" value="ECO:0007669"/>
    <property type="project" value="InterPro"/>
</dbReference>